<evidence type="ECO:0000256" key="5">
    <source>
        <dbReference type="ARBA" id="ARBA00023049"/>
    </source>
</evidence>
<protein>
    <submittedName>
        <fullName evidence="10">Uncharacterized protein</fullName>
    </submittedName>
</protein>
<dbReference type="GO" id="GO:0016020">
    <property type="term" value="C:membrane"/>
    <property type="evidence" value="ECO:0007669"/>
    <property type="project" value="TreeGrafter"/>
</dbReference>
<keyword evidence="7" id="KW-0472">Membrane</keyword>
<keyword evidence="7" id="KW-1133">Transmembrane helix</keyword>
<evidence type="ECO:0000259" key="9">
    <source>
        <dbReference type="Pfam" id="PF23368"/>
    </source>
</evidence>
<dbReference type="GO" id="GO:0004222">
    <property type="term" value="F:metalloendopeptidase activity"/>
    <property type="evidence" value="ECO:0007669"/>
    <property type="project" value="InterPro"/>
</dbReference>
<evidence type="ECO:0000256" key="2">
    <source>
        <dbReference type="ARBA" id="ARBA00022723"/>
    </source>
</evidence>
<evidence type="ECO:0000256" key="6">
    <source>
        <dbReference type="RuleBase" id="RU003983"/>
    </source>
</evidence>
<keyword evidence="5 6" id="KW-0482">Metalloprotease</keyword>
<evidence type="ECO:0000256" key="4">
    <source>
        <dbReference type="ARBA" id="ARBA00022833"/>
    </source>
</evidence>
<dbReference type="InterPro" id="IPR055518">
    <property type="entry name" value="DUF7092"/>
</dbReference>
<evidence type="ECO:0000313" key="10">
    <source>
        <dbReference type="EMBL" id="OAI18461.1"/>
    </source>
</evidence>
<dbReference type="Pfam" id="PF23368">
    <property type="entry name" value="DUF7092"/>
    <property type="match status" value="1"/>
</dbReference>
<dbReference type="PANTHER" id="PTHR22726">
    <property type="entry name" value="METALLOENDOPEPTIDASE OMA1"/>
    <property type="match status" value="1"/>
</dbReference>
<keyword evidence="3 6" id="KW-0378">Hydrolase</keyword>
<gene>
    <name evidence="10" type="ORF">A1507_08855</name>
</gene>
<evidence type="ECO:0000256" key="7">
    <source>
        <dbReference type="SAM" id="Phobius"/>
    </source>
</evidence>
<comment type="caution">
    <text evidence="10">The sequence shown here is derived from an EMBL/GenBank/DDBJ whole genome shotgun (WGS) entry which is preliminary data.</text>
</comment>
<dbReference type="InterPro" id="IPR001915">
    <property type="entry name" value="Peptidase_M48"/>
</dbReference>
<dbReference type="GO" id="GO:0046872">
    <property type="term" value="F:metal ion binding"/>
    <property type="evidence" value="ECO:0007669"/>
    <property type="project" value="UniProtKB-KW"/>
</dbReference>
<organism evidence="10 11">
    <name type="scientific">Methylomonas koyamae</name>
    <dbReference type="NCBI Taxonomy" id="702114"/>
    <lineage>
        <taxon>Bacteria</taxon>
        <taxon>Pseudomonadati</taxon>
        <taxon>Pseudomonadota</taxon>
        <taxon>Gammaproteobacteria</taxon>
        <taxon>Methylococcales</taxon>
        <taxon>Methylococcaceae</taxon>
        <taxon>Methylomonas</taxon>
    </lineage>
</organism>
<keyword evidence="4 6" id="KW-0862">Zinc</keyword>
<dbReference type="AlphaFoldDB" id="A0A177NKQ4"/>
<comment type="cofactor">
    <cofactor evidence="6">
        <name>Zn(2+)</name>
        <dbReference type="ChEBI" id="CHEBI:29105"/>
    </cofactor>
    <text evidence="6">Binds 1 zinc ion per subunit.</text>
</comment>
<accession>A0A177NKQ4</accession>
<dbReference type="OrthoDB" id="9810445at2"/>
<feature type="transmembrane region" description="Helical" evidence="7">
    <location>
        <begin position="92"/>
        <end position="112"/>
    </location>
</feature>
<evidence type="ECO:0000259" key="8">
    <source>
        <dbReference type="Pfam" id="PF01435"/>
    </source>
</evidence>
<keyword evidence="7" id="KW-0812">Transmembrane</keyword>
<evidence type="ECO:0000313" key="11">
    <source>
        <dbReference type="Proteomes" id="UP000077857"/>
    </source>
</evidence>
<dbReference type="InterPro" id="IPR051156">
    <property type="entry name" value="Mito/Outer_Membr_Metalloprot"/>
</dbReference>
<reference evidence="10 11" key="1">
    <citation type="submission" date="2016-03" db="EMBL/GenBank/DDBJ databases">
        <authorList>
            <person name="Ploux O."/>
        </authorList>
    </citation>
    <scope>NUCLEOTIDE SEQUENCE [LARGE SCALE GENOMIC DNA]</scope>
    <source>
        <strain evidence="10 11">R-45378</strain>
    </source>
</reference>
<dbReference type="PANTHER" id="PTHR22726:SF1">
    <property type="entry name" value="METALLOENDOPEPTIDASE OMA1, MITOCHONDRIAL"/>
    <property type="match status" value="1"/>
</dbReference>
<comment type="similarity">
    <text evidence="6">Belongs to the peptidase M48 family.</text>
</comment>
<dbReference type="Pfam" id="PF01435">
    <property type="entry name" value="Peptidase_M48"/>
    <property type="match status" value="1"/>
</dbReference>
<sequence length="333" mass="35675">MRVAAVYYDGRNAKAHPVTLCLEGDKLLLQGKDVVRRDALAGLDIQPPLGSTPRVVLFADGARCEVADNRGFAELFPGADSRVAALENSWRWSGLALLLVLATAGAGYLWGLPYAAQNLAERIPAELAAGLDREVLADLDGKVLQPSRLSQDRRRGLEAKLAALVLPDPAVRPAALEFRASAELGANAFALPGGSVVVLDALVELAEDDAEIVAVLLHELGHVAGRHALRQMLQASAVGLAMAWYLGDFSNLLAAAPALALEARYSREFERDADNFAAETLRANGLSAGRLADMLLKLETARQSRLDGKFGAGLDYLSSHPNSEERIQRLRSQ</sequence>
<name>A0A177NKQ4_9GAMM</name>
<proteinExistence type="inferred from homology"/>
<keyword evidence="2" id="KW-0479">Metal-binding</keyword>
<dbReference type="Proteomes" id="UP000077857">
    <property type="component" value="Unassembled WGS sequence"/>
</dbReference>
<feature type="domain" description="Peptidase M48" evidence="8">
    <location>
        <begin position="168"/>
        <end position="332"/>
    </location>
</feature>
<dbReference type="Gene3D" id="3.30.2010.10">
    <property type="entry name" value="Metalloproteases ('zincins'), catalytic domain"/>
    <property type="match status" value="1"/>
</dbReference>
<dbReference type="EMBL" id="LUUJ01000057">
    <property type="protein sequence ID" value="OAI18461.1"/>
    <property type="molecule type" value="Genomic_DNA"/>
</dbReference>
<keyword evidence="1 6" id="KW-0645">Protease</keyword>
<evidence type="ECO:0000256" key="3">
    <source>
        <dbReference type="ARBA" id="ARBA00022801"/>
    </source>
</evidence>
<feature type="domain" description="DUF7092" evidence="9">
    <location>
        <begin position="3"/>
        <end position="77"/>
    </location>
</feature>
<dbReference type="CDD" id="cd07332">
    <property type="entry name" value="M48C_Oma1_like"/>
    <property type="match status" value="1"/>
</dbReference>
<dbReference type="GO" id="GO:0051603">
    <property type="term" value="P:proteolysis involved in protein catabolic process"/>
    <property type="evidence" value="ECO:0007669"/>
    <property type="project" value="TreeGrafter"/>
</dbReference>
<evidence type="ECO:0000256" key="1">
    <source>
        <dbReference type="ARBA" id="ARBA00022670"/>
    </source>
</evidence>
<dbReference type="RefSeq" id="WP_064039871.1">
    <property type="nucleotide sequence ID" value="NZ_LUUJ01000057.1"/>
</dbReference>